<dbReference type="EMBL" id="BDSP01000082">
    <property type="protein sequence ID" value="GAX14664.1"/>
    <property type="molecule type" value="Genomic_DNA"/>
</dbReference>
<sequence>MPITHQNTSNLLEVIPSSKRTPAQVSWWCTAGDESPTYRLLRKPVNLQELNKFERPYSIWRDNETLAYVIPHNKSDFPDDERNSLQITYAGTGPDIYIFGDTDTAIAETTAFFLELEGSNTCEDRLEFQFHGHQSFNFRDAGSQCIMHMLKIAPSRDIYFRNITISTDQSLALATSKHPKHIYFFKTAFEDEGSAFVDALETRQSSFGSLTFEETSPGINDNNLQRLFRVSVIEHLGLPVLSEATTLLSLAAKVDSLDCLISSSLLQKVDLPSLSIVTNKLDIGIDHDTEEFPTELMISFWRRLAALGHFEELKVTLFVNDCDVPDSIVQEMIAAVNANSKLKVLDLSSNTNWDWSPHMEAIFQGIKGHKELRTLRIDVFYS</sequence>
<gene>
    <name evidence="1" type="ORF">FisN_11Hu203</name>
</gene>
<dbReference type="AlphaFoldDB" id="A0A1Z5JL03"/>
<dbReference type="Proteomes" id="UP000198406">
    <property type="component" value="Unassembled WGS sequence"/>
</dbReference>
<keyword evidence="2" id="KW-1185">Reference proteome</keyword>
<name>A0A1Z5JL03_FISSO</name>
<evidence type="ECO:0000313" key="2">
    <source>
        <dbReference type="Proteomes" id="UP000198406"/>
    </source>
</evidence>
<proteinExistence type="predicted"/>
<evidence type="ECO:0000313" key="1">
    <source>
        <dbReference type="EMBL" id="GAX14664.1"/>
    </source>
</evidence>
<organism evidence="1 2">
    <name type="scientific">Fistulifera solaris</name>
    <name type="common">Oleaginous diatom</name>
    <dbReference type="NCBI Taxonomy" id="1519565"/>
    <lineage>
        <taxon>Eukaryota</taxon>
        <taxon>Sar</taxon>
        <taxon>Stramenopiles</taxon>
        <taxon>Ochrophyta</taxon>
        <taxon>Bacillariophyta</taxon>
        <taxon>Bacillariophyceae</taxon>
        <taxon>Bacillariophycidae</taxon>
        <taxon>Naviculales</taxon>
        <taxon>Naviculaceae</taxon>
        <taxon>Fistulifera</taxon>
    </lineage>
</organism>
<protein>
    <submittedName>
        <fullName evidence="1">Uncharacterized protein</fullName>
    </submittedName>
</protein>
<dbReference type="InParanoid" id="A0A1Z5JL03"/>
<reference evidence="1 2" key="1">
    <citation type="journal article" date="2015" name="Plant Cell">
        <title>Oil accumulation by the oleaginous diatom Fistulifera solaris as revealed by the genome and transcriptome.</title>
        <authorList>
            <person name="Tanaka T."/>
            <person name="Maeda Y."/>
            <person name="Veluchamy A."/>
            <person name="Tanaka M."/>
            <person name="Abida H."/>
            <person name="Marechal E."/>
            <person name="Bowler C."/>
            <person name="Muto M."/>
            <person name="Sunaga Y."/>
            <person name="Tanaka M."/>
            <person name="Yoshino T."/>
            <person name="Taniguchi T."/>
            <person name="Fukuda Y."/>
            <person name="Nemoto M."/>
            <person name="Matsumoto M."/>
            <person name="Wong P.S."/>
            <person name="Aburatani S."/>
            <person name="Fujibuchi W."/>
        </authorList>
    </citation>
    <scope>NUCLEOTIDE SEQUENCE [LARGE SCALE GENOMIC DNA]</scope>
    <source>
        <strain evidence="1 2">JPCC DA0580</strain>
    </source>
</reference>
<dbReference type="Gene3D" id="3.80.10.10">
    <property type="entry name" value="Ribonuclease Inhibitor"/>
    <property type="match status" value="1"/>
</dbReference>
<comment type="caution">
    <text evidence="1">The sequence shown here is derived from an EMBL/GenBank/DDBJ whole genome shotgun (WGS) entry which is preliminary data.</text>
</comment>
<dbReference type="InterPro" id="IPR032675">
    <property type="entry name" value="LRR_dom_sf"/>
</dbReference>
<accession>A0A1Z5JL03</accession>
<dbReference type="SUPFAM" id="SSF52047">
    <property type="entry name" value="RNI-like"/>
    <property type="match status" value="1"/>
</dbReference>